<proteinExistence type="predicted"/>
<sequence>MEVPFEYQMPVLPQQPYDGMSELQKVQLEQLARAESYKAKMAEETMNKPKLETFMERLANQLPHLAEKVVRILPKQKETIEDLTQKFVQFRQQHHPRLSGSKIVKSDASEELTDLDVMKPKMTSERKSVLEMHTKDDINSKIDSNHDGPFTFIDNLPSPDTLFGFSNLFNKGNNNKVKKRDDGNQDKEVDLTRIEGIPIEKDEDEDVVTYEKPDEIVKPGVEKKVEVTTGSSVSEVAKSLISQFMKSGSGKETERGDSILNKKTTEGPPENIWAALLGGKLDKIDWISQLLGKESGDNSRGDGSEPTNPLAQLLKGGLFGSATSFDPKKPNTDIPFHRS</sequence>
<dbReference type="Proteomes" id="UP000095286">
    <property type="component" value="Unplaced"/>
</dbReference>
<name>A0AC35TQ76_9BILA</name>
<accession>A0AC35TQ76</accession>
<evidence type="ECO:0000313" key="1">
    <source>
        <dbReference type="Proteomes" id="UP000095286"/>
    </source>
</evidence>
<organism evidence="1 2">
    <name type="scientific">Rhabditophanes sp. KR3021</name>
    <dbReference type="NCBI Taxonomy" id="114890"/>
    <lineage>
        <taxon>Eukaryota</taxon>
        <taxon>Metazoa</taxon>
        <taxon>Ecdysozoa</taxon>
        <taxon>Nematoda</taxon>
        <taxon>Chromadorea</taxon>
        <taxon>Rhabditida</taxon>
        <taxon>Tylenchina</taxon>
        <taxon>Panagrolaimomorpha</taxon>
        <taxon>Strongyloidoidea</taxon>
        <taxon>Alloionematidae</taxon>
        <taxon>Rhabditophanes</taxon>
    </lineage>
</organism>
<protein>
    <submittedName>
        <fullName evidence="2">Uncharacterized protein</fullName>
    </submittedName>
</protein>
<reference evidence="2" key="1">
    <citation type="submission" date="2016-11" db="UniProtKB">
        <authorList>
            <consortium name="WormBaseParasite"/>
        </authorList>
    </citation>
    <scope>IDENTIFICATION</scope>
    <source>
        <strain evidence="2">KR3021</strain>
    </source>
</reference>
<dbReference type="WBParaSite" id="RSKR_0000311400.1">
    <property type="protein sequence ID" value="RSKR_0000311400.1"/>
    <property type="gene ID" value="RSKR_0000311400"/>
</dbReference>
<evidence type="ECO:0000313" key="2">
    <source>
        <dbReference type="WBParaSite" id="RSKR_0000311400.1"/>
    </source>
</evidence>